<dbReference type="AlphaFoldDB" id="A9UR42"/>
<dbReference type="InParanoid" id="A9UR42"/>
<dbReference type="PANTHER" id="PTHR15711:SF22">
    <property type="entry name" value="RAP-GAP DOMAIN-CONTAINING PROTEIN"/>
    <property type="match status" value="1"/>
</dbReference>
<dbReference type="PROSITE" id="PS50085">
    <property type="entry name" value="RAPGAP"/>
    <property type="match status" value="1"/>
</dbReference>
<feature type="compositionally biased region" description="Polar residues" evidence="2">
    <location>
        <begin position="1"/>
        <end position="18"/>
    </location>
</feature>
<feature type="domain" description="Rap-GAP" evidence="3">
    <location>
        <begin position="219"/>
        <end position="509"/>
    </location>
</feature>
<dbReference type="GO" id="GO:0005737">
    <property type="term" value="C:cytoplasm"/>
    <property type="evidence" value="ECO:0000318"/>
    <property type="project" value="GO_Central"/>
</dbReference>
<reference evidence="4 5" key="1">
    <citation type="journal article" date="2008" name="Nature">
        <title>The genome of the choanoflagellate Monosiga brevicollis and the origin of metazoans.</title>
        <authorList>
            <consortium name="JGI Sequencing"/>
            <person name="King N."/>
            <person name="Westbrook M.J."/>
            <person name="Young S.L."/>
            <person name="Kuo A."/>
            <person name="Abedin M."/>
            <person name="Chapman J."/>
            <person name="Fairclough S."/>
            <person name="Hellsten U."/>
            <person name="Isogai Y."/>
            <person name="Letunic I."/>
            <person name="Marr M."/>
            <person name="Pincus D."/>
            <person name="Putnam N."/>
            <person name="Rokas A."/>
            <person name="Wright K.J."/>
            <person name="Zuzow R."/>
            <person name="Dirks W."/>
            <person name="Good M."/>
            <person name="Goodstein D."/>
            <person name="Lemons D."/>
            <person name="Li W."/>
            <person name="Lyons J.B."/>
            <person name="Morris A."/>
            <person name="Nichols S."/>
            <person name="Richter D.J."/>
            <person name="Salamov A."/>
            <person name="Bork P."/>
            <person name="Lim W.A."/>
            <person name="Manning G."/>
            <person name="Miller W.T."/>
            <person name="McGinnis W."/>
            <person name="Shapiro H."/>
            <person name="Tjian R."/>
            <person name="Grigoriev I.V."/>
            <person name="Rokhsar D."/>
        </authorList>
    </citation>
    <scope>NUCLEOTIDE SEQUENCE [LARGE SCALE GENOMIC DNA]</scope>
    <source>
        <strain evidence="5">MX1 / ATCC 50154</strain>
    </source>
</reference>
<dbReference type="InterPro" id="IPR050989">
    <property type="entry name" value="Rap1_Ran_GAP"/>
</dbReference>
<dbReference type="SUPFAM" id="SSF111347">
    <property type="entry name" value="Rap/Ran-GAP"/>
    <property type="match status" value="3"/>
</dbReference>
<evidence type="ECO:0000313" key="5">
    <source>
        <dbReference type="Proteomes" id="UP000001357"/>
    </source>
</evidence>
<dbReference type="KEGG" id="mbr:MONBRDRAFT_35972"/>
<dbReference type="eggNOG" id="KOG3686">
    <property type="taxonomic scope" value="Eukaryota"/>
</dbReference>
<feature type="region of interest" description="Disordered" evidence="2">
    <location>
        <begin position="1"/>
        <end position="49"/>
    </location>
</feature>
<feature type="compositionally biased region" description="Low complexity" evidence="2">
    <location>
        <begin position="32"/>
        <end position="45"/>
    </location>
</feature>
<feature type="region of interest" description="Disordered" evidence="2">
    <location>
        <begin position="815"/>
        <end position="843"/>
    </location>
</feature>
<dbReference type="FunCoup" id="A9UR42">
    <property type="interactions" value="148"/>
</dbReference>
<sequence length="967" mass="107512">MSSVGTRSGSNRDSTSSPVIGEQPIAHPPATPTTGPAMTPAPASTYLVHDGSGGPDLITLLSVTQSNRLNDQRSRATPPINLTLTPTDIGWCINRQQLFRPPRQRIPRIFPMGNIGNGLQSADPGARFFRDQFLGQDHITYLGRTESLGAIAVSLRREAVAILESEESGQLTRLRRTVHYRAIVRTTKNGVTRLLIPESEILPSNSLNELDTDRFESKATPNTKSNQPHKYKFGVLYQAKDQSTEAHMYNNRGGSDAYESFLRTIAHRVTLRGFTGFAGGLDVAGAHRRMPAWCLQDSWRPTFLLALFQPHGCCFLLPPVTTENQTGTKTFYTPFQGCEVMLHVATELPFSEDDEQQVLRKRHIGTVSTSPCPCLCVLLLADPTQRNICWVRRVLGNDIVTVVFQEEDAAPFDPASFSSHYQHVFILVRVKNANTPEMRYHIAVVRKGDVCTVLPDLPPDATFDMEAIASGEFKQFLLRKAINMERACYVAGQFLKLASRTRSMMLDNLVQQYSSELVVASFVRKGSLAKLMSMGRRKPEGFYLQYIGDNPLFTLKIRDENTKLQEPTSSWLAFLPTMILVVRESTQAMIHQIPYDTVIGWSRLQDGLRLWYNRNESASDILCEGSDYETIVATLKGRSGGTAIISVMLTRDHGLQPWGFELLDKKIVTVAPNSPAALAGLRTGQSIFRLNDFSPLSIPSERLARVADFHSRQLHVLLFGGPEDKDTVMRQYEPQEETAAERLPSVLKQLERTPRAGRGVRPSTDSIGSSPQAFAVYPRTEGAVPARVPGKARMWSSDALLSAISDASNYVEQRSTPVRLQRGSSHGDSLSARSVDEVPQSPNDTMVEVEASQDMQLKLNGMQTLLEQMKMRYQILLQRHDAVVHENVQLRQQLQTVLQSEPALSRGDSRSSINSPLRPRTRTPSVSGSPGALANSTSQHSLQRMLLEQQHNSSTRMKLDSMFSTSV</sequence>
<dbReference type="GO" id="GO:0051056">
    <property type="term" value="P:regulation of small GTPase mediated signal transduction"/>
    <property type="evidence" value="ECO:0007669"/>
    <property type="project" value="InterPro"/>
</dbReference>
<evidence type="ECO:0000259" key="3">
    <source>
        <dbReference type="PROSITE" id="PS50085"/>
    </source>
</evidence>
<dbReference type="Gene3D" id="3.40.50.11210">
    <property type="entry name" value="Rap/Ran-GAP"/>
    <property type="match status" value="2"/>
</dbReference>
<dbReference type="GO" id="GO:0005096">
    <property type="term" value="F:GTPase activator activity"/>
    <property type="evidence" value="ECO:0000318"/>
    <property type="project" value="GO_Central"/>
</dbReference>
<dbReference type="InterPro" id="IPR035974">
    <property type="entry name" value="Rap/Ran-GAP_sf"/>
</dbReference>
<organism evidence="4 5">
    <name type="scientific">Monosiga brevicollis</name>
    <name type="common">Choanoflagellate</name>
    <dbReference type="NCBI Taxonomy" id="81824"/>
    <lineage>
        <taxon>Eukaryota</taxon>
        <taxon>Choanoflagellata</taxon>
        <taxon>Craspedida</taxon>
        <taxon>Salpingoecidae</taxon>
        <taxon>Monosiga</taxon>
    </lineage>
</organism>
<name>A9UR42_MONBE</name>
<dbReference type="InterPro" id="IPR036034">
    <property type="entry name" value="PDZ_sf"/>
</dbReference>
<dbReference type="RefSeq" id="XP_001743470.1">
    <property type="nucleotide sequence ID" value="XM_001743418.1"/>
</dbReference>
<dbReference type="GeneID" id="5888301"/>
<dbReference type="InterPro" id="IPR000331">
    <property type="entry name" value="Rap/Ran_GAP_dom"/>
</dbReference>
<evidence type="ECO:0000313" key="4">
    <source>
        <dbReference type="EMBL" id="EDQ92184.1"/>
    </source>
</evidence>
<feature type="region of interest" description="Disordered" evidence="2">
    <location>
        <begin position="898"/>
        <end position="940"/>
    </location>
</feature>
<protein>
    <recommendedName>
        <fullName evidence="3">Rap-GAP domain-containing protein</fullName>
    </recommendedName>
</protein>
<dbReference type="Proteomes" id="UP000001357">
    <property type="component" value="Unassembled WGS sequence"/>
</dbReference>
<feature type="compositionally biased region" description="Polar residues" evidence="2">
    <location>
        <begin position="922"/>
        <end position="940"/>
    </location>
</feature>
<evidence type="ECO:0000256" key="2">
    <source>
        <dbReference type="SAM" id="MobiDB-lite"/>
    </source>
</evidence>
<dbReference type="SUPFAM" id="SSF50156">
    <property type="entry name" value="PDZ domain-like"/>
    <property type="match status" value="1"/>
</dbReference>
<feature type="compositionally biased region" description="Polar residues" evidence="2">
    <location>
        <begin position="815"/>
        <end position="832"/>
    </location>
</feature>
<dbReference type="EMBL" id="CH991544">
    <property type="protein sequence ID" value="EDQ92184.1"/>
    <property type="molecule type" value="Genomic_DNA"/>
</dbReference>
<proteinExistence type="predicted"/>
<gene>
    <name evidence="4" type="ORF">MONBRDRAFT_35972</name>
</gene>
<evidence type="ECO:0000256" key="1">
    <source>
        <dbReference type="ARBA" id="ARBA00022468"/>
    </source>
</evidence>
<accession>A9UR42</accession>
<keyword evidence="5" id="KW-1185">Reference proteome</keyword>
<keyword evidence="1" id="KW-0343">GTPase activation</keyword>
<dbReference type="STRING" id="81824.A9UR42"/>
<dbReference type="PANTHER" id="PTHR15711">
    <property type="entry name" value="RAP GTPASE-ACTIVATING PROTEIN"/>
    <property type="match status" value="1"/>
</dbReference>
<dbReference type="Pfam" id="PF02145">
    <property type="entry name" value="Rap_GAP"/>
    <property type="match status" value="3"/>
</dbReference>